<geneLocation type="plasmid" evidence="1 2">
    <name>pSTA7437.02</name>
</geneLocation>
<dbReference type="OrthoDB" id="129377at2"/>
<evidence type="ECO:0000313" key="1">
    <source>
        <dbReference type="EMBL" id="AFZ38281.1"/>
    </source>
</evidence>
<keyword evidence="2" id="KW-1185">Reference proteome</keyword>
<accession>K9Y1J7</accession>
<dbReference type="RefSeq" id="WP_015195658.1">
    <property type="nucleotide sequence ID" value="NC_019749.1"/>
</dbReference>
<gene>
    <name evidence="1" type="ordered locus">Sta7437_4848</name>
</gene>
<name>K9Y1J7_STAC7</name>
<evidence type="ECO:0000313" key="2">
    <source>
        <dbReference type="Proteomes" id="UP000010473"/>
    </source>
</evidence>
<dbReference type="AlphaFoldDB" id="K9Y1J7"/>
<organism evidence="1 2">
    <name type="scientific">Stanieria cyanosphaera (strain ATCC 29371 / PCC 7437)</name>
    <dbReference type="NCBI Taxonomy" id="111780"/>
    <lineage>
        <taxon>Bacteria</taxon>
        <taxon>Bacillati</taxon>
        <taxon>Cyanobacteriota</taxon>
        <taxon>Cyanophyceae</taxon>
        <taxon>Pleurocapsales</taxon>
        <taxon>Dermocarpellaceae</taxon>
        <taxon>Stanieria</taxon>
    </lineage>
</organism>
<protein>
    <submittedName>
        <fullName evidence="1">Uncharacterized protein</fullName>
    </submittedName>
</protein>
<sequence length="63" mass="7071">MIEVNLREASIGNVFADLNIPKPSLNLTKGNLDSLNCDRLFKFLNLLGCDIKQTKFIKSTTFP</sequence>
<dbReference type="Proteomes" id="UP000010473">
    <property type="component" value="Plasmid pSTA7437.02"/>
</dbReference>
<dbReference type="HOGENOM" id="CLU_2883711_0_0_3"/>
<reference evidence="2" key="1">
    <citation type="journal article" date="2013" name="Proc. Natl. Acad. Sci. U.S.A.">
        <title>Improving the coverage of the cyanobacterial phylum using diversity-driven genome sequencing.</title>
        <authorList>
            <person name="Shih P.M."/>
            <person name="Wu D."/>
            <person name="Latifi A."/>
            <person name="Axen S.D."/>
            <person name="Fewer D.P."/>
            <person name="Talla E."/>
            <person name="Calteau A."/>
            <person name="Cai F."/>
            <person name="Tandeau de Marsac N."/>
            <person name="Rippka R."/>
            <person name="Herdman M."/>
            <person name="Sivonen K."/>
            <person name="Coursin T."/>
            <person name="Laurent T."/>
            <person name="Goodwin L."/>
            <person name="Nolan M."/>
            <person name="Davenport K.W."/>
            <person name="Han C.S."/>
            <person name="Rubin E.M."/>
            <person name="Eisen J.A."/>
            <person name="Woyke T."/>
            <person name="Gugger M."/>
            <person name="Kerfeld C.A."/>
        </authorList>
    </citation>
    <scope>NUCLEOTIDE SEQUENCE [LARGE SCALE GENOMIC DNA]</scope>
    <source>
        <strain evidence="2">ATCC 29371 / PCC 7437</strain>
        <plasmid evidence="2">Plasmid pSTA7437.02</plasmid>
    </source>
</reference>
<dbReference type="KEGG" id="scs:Sta7437_4848"/>
<proteinExistence type="predicted"/>
<keyword evidence="1" id="KW-0614">Plasmid</keyword>
<dbReference type="EMBL" id="CP003655">
    <property type="protein sequence ID" value="AFZ38281.1"/>
    <property type="molecule type" value="Genomic_DNA"/>
</dbReference>